<evidence type="ECO:0000259" key="2">
    <source>
        <dbReference type="Pfam" id="PF04773"/>
    </source>
</evidence>
<evidence type="ECO:0000259" key="3">
    <source>
        <dbReference type="Pfam" id="PF16344"/>
    </source>
</evidence>
<dbReference type="Pfam" id="PF16344">
    <property type="entry name" value="FecR_C"/>
    <property type="match status" value="1"/>
</dbReference>
<dbReference type="EMBL" id="QLMC01000001">
    <property type="protein sequence ID" value="RAK01992.1"/>
    <property type="molecule type" value="Genomic_DNA"/>
</dbReference>
<name>A0A327X8L0_LARAB</name>
<dbReference type="Pfam" id="PF04773">
    <property type="entry name" value="FecR"/>
    <property type="match status" value="1"/>
</dbReference>
<dbReference type="GO" id="GO:0016989">
    <property type="term" value="F:sigma factor antagonist activity"/>
    <property type="evidence" value="ECO:0007669"/>
    <property type="project" value="TreeGrafter"/>
</dbReference>
<feature type="domain" description="Protein FecR C-terminal" evidence="3">
    <location>
        <begin position="273"/>
        <end position="340"/>
    </location>
</feature>
<dbReference type="OrthoDB" id="645173at2"/>
<proteinExistence type="predicted"/>
<dbReference type="Gene3D" id="3.55.50.30">
    <property type="match status" value="1"/>
</dbReference>
<dbReference type="Proteomes" id="UP000248790">
    <property type="component" value="Unassembled WGS sequence"/>
</dbReference>
<gene>
    <name evidence="4" type="ORF">LX87_00106</name>
</gene>
<dbReference type="InterPro" id="IPR032508">
    <property type="entry name" value="FecR_C"/>
</dbReference>
<dbReference type="InterPro" id="IPR012373">
    <property type="entry name" value="Ferrdict_sens_TM"/>
</dbReference>
<feature type="transmembrane region" description="Helical" evidence="1">
    <location>
        <begin position="79"/>
        <end position="97"/>
    </location>
</feature>
<dbReference type="PANTHER" id="PTHR30273:SF2">
    <property type="entry name" value="PROTEIN FECR"/>
    <property type="match status" value="1"/>
</dbReference>
<protein>
    <submittedName>
        <fullName evidence="4">FecR family protein</fullName>
    </submittedName>
</protein>
<reference evidence="4 5" key="1">
    <citation type="submission" date="2018-06" db="EMBL/GenBank/DDBJ databases">
        <title>Genomic Encyclopedia of Archaeal and Bacterial Type Strains, Phase II (KMG-II): from individual species to whole genera.</title>
        <authorList>
            <person name="Goeker M."/>
        </authorList>
    </citation>
    <scope>NUCLEOTIDE SEQUENCE [LARGE SCALE GENOMIC DNA]</scope>
    <source>
        <strain evidence="4 5">DSM 21851</strain>
    </source>
</reference>
<dbReference type="PIRSF" id="PIRSF018266">
    <property type="entry name" value="FecR"/>
    <property type="match status" value="1"/>
</dbReference>
<sequence>MDRAKYQELLAKYLKGECSDEERAVLDQWYASLDSNVDLPATDSEKQGLLGRNWQSLADRTIRDRPAVPMHQRFRLRPYWAAAVVLLVGCGLGWYLTRPSGSEILAQRESVLESQTTVLERINRSTQPERLVLSDQSVVTLQPGSTLRYPATFASEKREVTLIGEAFFEVEKNPHQPFLVYSHDLITKVLGTSFRIKANPGDRNVQVAVQTGRVSVYSPKLVTENRVKSDPETIGVVLTPNQQVTYLDQEHRLVKTLVEKPAILVQPKQVPTFTFQNAPVADLITAIEKTYGVDVMYDEELMANCYITTSLDQENLYDKLTIMCKLLGATYKIIDAQIVISGPGCP</sequence>
<keyword evidence="1" id="KW-0812">Transmembrane</keyword>
<dbReference type="AlphaFoldDB" id="A0A327X8L0"/>
<keyword evidence="5" id="KW-1185">Reference proteome</keyword>
<dbReference type="Gene3D" id="2.60.120.1440">
    <property type="match status" value="1"/>
</dbReference>
<dbReference type="PANTHER" id="PTHR30273">
    <property type="entry name" value="PERIPLASMIC SIGNAL SENSOR AND SIGMA FACTOR ACTIVATOR FECR-RELATED"/>
    <property type="match status" value="1"/>
</dbReference>
<comment type="caution">
    <text evidence="4">The sequence shown here is derived from an EMBL/GenBank/DDBJ whole genome shotgun (WGS) entry which is preliminary data.</text>
</comment>
<evidence type="ECO:0000313" key="5">
    <source>
        <dbReference type="Proteomes" id="UP000248790"/>
    </source>
</evidence>
<feature type="domain" description="FecR protein" evidence="2">
    <location>
        <begin position="130"/>
        <end position="214"/>
    </location>
</feature>
<dbReference type="RefSeq" id="WP_111626227.1">
    <property type="nucleotide sequence ID" value="NZ_QLMC01000001.1"/>
</dbReference>
<accession>A0A327X8L0</accession>
<evidence type="ECO:0000256" key="1">
    <source>
        <dbReference type="SAM" id="Phobius"/>
    </source>
</evidence>
<organism evidence="4 5">
    <name type="scientific">Larkinella arboricola</name>
    <dbReference type="NCBI Taxonomy" id="643671"/>
    <lineage>
        <taxon>Bacteria</taxon>
        <taxon>Pseudomonadati</taxon>
        <taxon>Bacteroidota</taxon>
        <taxon>Cytophagia</taxon>
        <taxon>Cytophagales</taxon>
        <taxon>Spirosomataceae</taxon>
        <taxon>Larkinella</taxon>
    </lineage>
</organism>
<keyword evidence="1" id="KW-1133">Transmembrane helix</keyword>
<evidence type="ECO:0000313" key="4">
    <source>
        <dbReference type="EMBL" id="RAK01992.1"/>
    </source>
</evidence>
<dbReference type="InterPro" id="IPR006860">
    <property type="entry name" value="FecR"/>
</dbReference>
<keyword evidence="1" id="KW-0472">Membrane</keyword>